<dbReference type="PROSITE" id="PS52015">
    <property type="entry name" value="TONB_CTD"/>
    <property type="match status" value="1"/>
</dbReference>
<evidence type="ECO:0000313" key="13">
    <source>
        <dbReference type="Proteomes" id="UP000284120"/>
    </source>
</evidence>
<dbReference type="GO" id="GO:0055085">
    <property type="term" value="P:transmembrane transport"/>
    <property type="evidence" value="ECO:0007669"/>
    <property type="project" value="InterPro"/>
</dbReference>
<dbReference type="EMBL" id="SAYW01000003">
    <property type="protein sequence ID" value="RWU07539.1"/>
    <property type="molecule type" value="Genomic_DNA"/>
</dbReference>
<feature type="chain" id="PRO_5018614778" evidence="10">
    <location>
        <begin position="19"/>
        <end position="287"/>
    </location>
</feature>
<dbReference type="NCBIfam" id="TIGR01352">
    <property type="entry name" value="tonB_Cterm"/>
    <property type="match status" value="1"/>
</dbReference>
<dbReference type="InterPro" id="IPR006260">
    <property type="entry name" value="TonB/TolA_C"/>
</dbReference>
<comment type="similarity">
    <text evidence="2">Belongs to the TonB family.</text>
</comment>
<evidence type="ECO:0000256" key="10">
    <source>
        <dbReference type="SAM" id="SignalP"/>
    </source>
</evidence>
<dbReference type="Pfam" id="PF03544">
    <property type="entry name" value="TonB_C"/>
    <property type="match status" value="1"/>
</dbReference>
<evidence type="ECO:0000256" key="5">
    <source>
        <dbReference type="ARBA" id="ARBA00022519"/>
    </source>
</evidence>
<evidence type="ECO:0000256" key="8">
    <source>
        <dbReference type="ARBA" id="ARBA00022989"/>
    </source>
</evidence>
<comment type="subcellular location">
    <subcellularLocation>
        <location evidence="1">Cell inner membrane</location>
        <topology evidence="1">Single-pass membrane protein</topology>
        <orientation evidence="1">Periplasmic side</orientation>
    </subcellularLocation>
</comment>
<evidence type="ECO:0000256" key="2">
    <source>
        <dbReference type="ARBA" id="ARBA00006555"/>
    </source>
</evidence>
<gene>
    <name evidence="12" type="ORF">DPV69_11165</name>
</gene>
<sequence length="287" mass="33213">MKLLTLILFLAIAKIGFAQQDTTLIYNSPMYTKDPIRSKWRPVVKHVGQFYQVTFYDRKDVMQEVISFEDKDLTVRKGPFTSYSKGKLREKGDYDKGHKHGEWTTYNSTEQISKLENYVHGKLDGKYVKYWNGNKEEGNYINDKKTGNWMFTYKDGKPAGTEMYDDTGKKIEGKYYDKEGNTTKYEDLFAPPSYEGGLKEFYKYLSAEIKYPAQSLKQRIQGTVKLSFTVKKNGDIENVEVLSAPNNELATEAIRVLEMAPDWTAGKMFGEVVETRYNVPIKFSLRK</sequence>
<keyword evidence="5" id="KW-0997">Cell inner membrane</keyword>
<reference evidence="12 13" key="1">
    <citation type="submission" date="2018-06" db="EMBL/GenBank/DDBJ databases">
        <title>Pedobacter endophyticus sp. nov., an endophytic bacterium isolated from a leaf of Triticum aestivum.</title>
        <authorList>
            <person name="Zhang L."/>
        </authorList>
    </citation>
    <scope>NUCLEOTIDE SEQUENCE [LARGE SCALE GENOMIC DNA]</scope>
    <source>
        <strain evidence="12 13">CM134L-2</strain>
    </source>
</reference>
<comment type="caution">
    <text evidence="12">The sequence shown here is derived from an EMBL/GenBank/DDBJ whole genome shotgun (WGS) entry which is preliminary data.</text>
</comment>
<dbReference type="InterPro" id="IPR051045">
    <property type="entry name" value="TonB-dependent_transducer"/>
</dbReference>
<dbReference type="Gene3D" id="3.30.1150.10">
    <property type="match status" value="1"/>
</dbReference>
<dbReference type="PANTHER" id="PTHR33446:SF2">
    <property type="entry name" value="PROTEIN TONB"/>
    <property type="match status" value="1"/>
</dbReference>
<keyword evidence="10" id="KW-0732">Signal</keyword>
<dbReference type="Gene3D" id="3.90.930.1">
    <property type="match status" value="1"/>
</dbReference>
<proteinExistence type="inferred from homology"/>
<dbReference type="InterPro" id="IPR037682">
    <property type="entry name" value="TonB_C"/>
</dbReference>
<keyword evidence="3" id="KW-0813">Transport</keyword>
<evidence type="ECO:0000313" key="12">
    <source>
        <dbReference type="EMBL" id="RWU07539.1"/>
    </source>
</evidence>
<evidence type="ECO:0000256" key="4">
    <source>
        <dbReference type="ARBA" id="ARBA00022475"/>
    </source>
</evidence>
<keyword evidence="13" id="KW-1185">Reference proteome</keyword>
<dbReference type="GO" id="GO:0015031">
    <property type="term" value="P:protein transport"/>
    <property type="evidence" value="ECO:0007669"/>
    <property type="project" value="UniProtKB-KW"/>
</dbReference>
<dbReference type="GO" id="GO:0098797">
    <property type="term" value="C:plasma membrane protein complex"/>
    <property type="evidence" value="ECO:0007669"/>
    <property type="project" value="TreeGrafter"/>
</dbReference>
<dbReference type="RefSeq" id="WP_113647446.1">
    <property type="nucleotide sequence ID" value="NZ_QMHN01000003.1"/>
</dbReference>
<dbReference type="InterPro" id="IPR003538">
    <property type="entry name" value="TonB"/>
</dbReference>
<feature type="signal peptide" evidence="10">
    <location>
        <begin position="1"/>
        <end position="18"/>
    </location>
</feature>
<dbReference type="GO" id="GO:0030288">
    <property type="term" value="C:outer membrane-bounded periplasmic space"/>
    <property type="evidence" value="ECO:0007669"/>
    <property type="project" value="InterPro"/>
</dbReference>
<dbReference type="PRINTS" id="PR01374">
    <property type="entry name" value="TONBPROTEIN"/>
</dbReference>
<evidence type="ECO:0000259" key="11">
    <source>
        <dbReference type="PROSITE" id="PS52015"/>
    </source>
</evidence>
<evidence type="ECO:0000256" key="7">
    <source>
        <dbReference type="ARBA" id="ARBA00022927"/>
    </source>
</evidence>
<organism evidence="12 13">
    <name type="scientific">Pedobacter chitinilyticus</name>
    <dbReference type="NCBI Taxonomy" id="2233776"/>
    <lineage>
        <taxon>Bacteria</taxon>
        <taxon>Pseudomonadati</taxon>
        <taxon>Bacteroidota</taxon>
        <taxon>Sphingobacteriia</taxon>
        <taxon>Sphingobacteriales</taxon>
        <taxon>Sphingobacteriaceae</taxon>
        <taxon>Pedobacter</taxon>
    </lineage>
</organism>
<keyword evidence="6" id="KW-0812">Transmembrane</keyword>
<keyword evidence="4" id="KW-1003">Cell membrane</keyword>
<dbReference type="Proteomes" id="UP000284120">
    <property type="component" value="Unassembled WGS sequence"/>
</dbReference>
<dbReference type="GO" id="GO:0015891">
    <property type="term" value="P:siderophore transport"/>
    <property type="evidence" value="ECO:0007669"/>
    <property type="project" value="InterPro"/>
</dbReference>
<accession>A0A3S3R6A6</accession>
<dbReference type="PANTHER" id="PTHR33446">
    <property type="entry name" value="PROTEIN TONB-RELATED"/>
    <property type="match status" value="1"/>
</dbReference>
<name>A0A3S3R6A6_9SPHI</name>
<protein>
    <submittedName>
        <fullName evidence="12">TonB family protein</fullName>
    </submittedName>
</protein>
<dbReference type="OrthoDB" id="649093at2"/>
<evidence type="ECO:0000256" key="1">
    <source>
        <dbReference type="ARBA" id="ARBA00004383"/>
    </source>
</evidence>
<dbReference type="SUPFAM" id="SSF82185">
    <property type="entry name" value="Histone H3 K4-specific methyltransferase SET7/9 N-terminal domain"/>
    <property type="match status" value="1"/>
</dbReference>
<dbReference type="GO" id="GO:0031992">
    <property type="term" value="F:energy transducer activity"/>
    <property type="evidence" value="ECO:0007669"/>
    <property type="project" value="InterPro"/>
</dbReference>
<dbReference type="AlphaFoldDB" id="A0A3S3R6A6"/>
<dbReference type="SUPFAM" id="SSF74653">
    <property type="entry name" value="TolA/TonB C-terminal domain"/>
    <property type="match status" value="1"/>
</dbReference>
<evidence type="ECO:0000256" key="9">
    <source>
        <dbReference type="ARBA" id="ARBA00023136"/>
    </source>
</evidence>
<evidence type="ECO:0000256" key="3">
    <source>
        <dbReference type="ARBA" id="ARBA00022448"/>
    </source>
</evidence>
<keyword evidence="9" id="KW-0472">Membrane</keyword>
<evidence type="ECO:0000256" key="6">
    <source>
        <dbReference type="ARBA" id="ARBA00022692"/>
    </source>
</evidence>
<keyword evidence="8" id="KW-1133">Transmembrane helix</keyword>
<feature type="domain" description="TonB C-terminal" evidence="11">
    <location>
        <begin position="196"/>
        <end position="287"/>
    </location>
</feature>
<keyword evidence="7" id="KW-0653">Protein transport</keyword>